<protein>
    <recommendedName>
        <fullName evidence="3">DUF3617 family protein</fullName>
    </recommendedName>
</protein>
<dbReference type="Pfam" id="PF12276">
    <property type="entry name" value="DUF3617"/>
    <property type="match status" value="1"/>
</dbReference>
<keyword evidence="2" id="KW-1185">Reference proteome</keyword>
<evidence type="ECO:0000313" key="1">
    <source>
        <dbReference type="EMBL" id="GGY11758.1"/>
    </source>
</evidence>
<organism evidence="1 2">
    <name type="scientific">Litchfieldella qijiaojingensis</name>
    <dbReference type="NCBI Taxonomy" id="980347"/>
    <lineage>
        <taxon>Bacteria</taxon>
        <taxon>Pseudomonadati</taxon>
        <taxon>Pseudomonadota</taxon>
        <taxon>Gammaproteobacteria</taxon>
        <taxon>Oceanospirillales</taxon>
        <taxon>Halomonadaceae</taxon>
        <taxon>Litchfieldella</taxon>
    </lineage>
</organism>
<reference evidence="2" key="1">
    <citation type="journal article" date="2019" name="Int. J. Syst. Evol. Microbiol.">
        <title>The Global Catalogue of Microorganisms (GCM) 10K type strain sequencing project: providing services to taxonomists for standard genome sequencing and annotation.</title>
        <authorList>
            <consortium name="The Broad Institute Genomics Platform"/>
            <consortium name="The Broad Institute Genome Sequencing Center for Infectious Disease"/>
            <person name="Wu L."/>
            <person name="Ma J."/>
        </authorList>
    </citation>
    <scope>NUCLEOTIDE SEQUENCE [LARGE SCALE GENOMIC DNA]</scope>
    <source>
        <strain evidence="2">KCTC 22228</strain>
    </source>
</reference>
<name>A0ABQ2ZDF2_9GAMM</name>
<evidence type="ECO:0008006" key="3">
    <source>
        <dbReference type="Google" id="ProtNLM"/>
    </source>
</evidence>
<evidence type="ECO:0000313" key="2">
    <source>
        <dbReference type="Proteomes" id="UP000653056"/>
    </source>
</evidence>
<sequence>MSFLCRGEIVVSSRSLMFVVTLVLPLSALAEAPNLTPGEWEFVTSTTVEGDFSIPDETMTTRECLTQETIDEANAGFIQEEEGCEVLEQNASRDSMSYRMACAGEGGEATVTGNMRYMEYRTEGTMRVETTTPMGDMIMNTEIEGRRVGSC</sequence>
<proteinExistence type="predicted"/>
<dbReference type="Proteomes" id="UP000653056">
    <property type="component" value="Unassembled WGS sequence"/>
</dbReference>
<dbReference type="InterPro" id="IPR022061">
    <property type="entry name" value="DUF3617"/>
</dbReference>
<dbReference type="RefSeq" id="WP_229803892.1">
    <property type="nucleotide sequence ID" value="NZ_BMXS01000048.1"/>
</dbReference>
<dbReference type="EMBL" id="BMXS01000048">
    <property type="protein sequence ID" value="GGY11758.1"/>
    <property type="molecule type" value="Genomic_DNA"/>
</dbReference>
<accession>A0ABQ2ZDF2</accession>
<comment type="caution">
    <text evidence="1">The sequence shown here is derived from an EMBL/GenBank/DDBJ whole genome shotgun (WGS) entry which is preliminary data.</text>
</comment>
<gene>
    <name evidence="1" type="ORF">GCM10007160_43410</name>
</gene>